<proteinExistence type="predicted"/>
<feature type="compositionally biased region" description="Basic residues" evidence="1">
    <location>
        <begin position="47"/>
        <end position="59"/>
    </location>
</feature>
<evidence type="ECO:0000313" key="3">
    <source>
        <dbReference type="Proteomes" id="UP000591131"/>
    </source>
</evidence>
<dbReference type="AlphaFoldDB" id="A0A7J6MQ81"/>
<accession>A0A7J6MQ81</accession>
<comment type="caution">
    <text evidence="2">The sequence shown here is derived from an EMBL/GenBank/DDBJ whole genome shotgun (WGS) entry which is preliminary data.</text>
</comment>
<feature type="compositionally biased region" description="Basic and acidic residues" evidence="1">
    <location>
        <begin position="60"/>
        <end position="70"/>
    </location>
</feature>
<feature type="compositionally biased region" description="Basic and acidic residues" evidence="1">
    <location>
        <begin position="193"/>
        <end position="202"/>
    </location>
</feature>
<dbReference type="Proteomes" id="UP000591131">
    <property type="component" value="Unassembled WGS sequence"/>
</dbReference>
<evidence type="ECO:0000313" key="2">
    <source>
        <dbReference type="EMBL" id="KAF4673380.1"/>
    </source>
</evidence>
<dbReference type="OrthoDB" id="10512271at2759"/>
<keyword evidence="3" id="KW-1185">Reference proteome</keyword>
<name>A0A7J6MQ81_PERCH</name>
<feature type="compositionally biased region" description="Acidic residues" evidence="1">
    <location>
        <begin position="120"/>
        <end position="129"/>
    </location>
</feature>
<evidence type="ECO:0000256" key="1">
    <source>
        <dbReference type="SAM" id="MobiDB-lite"/>
    </source>
</evidence>
<dbReference type="EMBL" id="JAAPAO010000084">
    <property type="protein sequence ID" value="KAF4673380.1"/>
    <property type="molecule type" value="Genomic_DNA"/>
</dbReference>
<protein>
    <submittedName>
        <fullName evidence="2">Uncharacterized protein</fullName>
    </submittedName>
</protein>
<feature type="compositionally biased region" description="Polar residues" evidence="1">
    <location>
        <begin position="27"/>
        <end position="39"/>
    </location>
</feature>
<feature type="compositionally biased region" description="Basic residues" evidence="1">
    <location>
        <begin position="71"/>
        <end position="85"/>
    </location>
</feature>
<feature type="region of interest" description="Disordered" evidence="1">
    <location>
        <begin position="27"/>
        <end position="202"/>
    </location>
</feature>
<gene>
    <name evidence="2" type="ORF">FOL47_010626</name>
</gene>
<feature type="compositionally biased region" description="Basic and acidic residues" evidence="1">
    <location>
        <begin position="130"/>
        <end position="142"/>
    </location>
</feature>
<feature type="compositionally biased region" description="Basic and acidic residues" evidence="1">
    <location>
        <begin position="100"/>
        <end position="111"/>
    </location>
</feature>
<reference evidence="2 3" key="1">
    <citation type="submission" date="2020-04" db="EMBL/GenBank/DDBJ databases">
        <title>Perkinsus chesapeaki whole genome sequence.</title>
        <authorList>
            <person name="Bogema D.R."/>
        </authorList>
    </citation>
    <scope>NUCLEOTIDE SEQUENCE [LARGE SCALE GENOMIC DNA]</scope>
    <source>
        <strain evidence="2">ATCC PRA-425</strain>
    </source>
</reference>
<organism evidence="2 3">
    <name type="scientific">Perkinsus chesapeaki</name>
    <name type="common">Clam parasite</name>
    <name type="synonym">Perkinsus andrewsi</name>
    <dbReference type="NCBI Taxonomy" id="330153"/>
    <lineage>
        <taxon>Eukaryota</taxon>
        <taxon>Sar</taxon>
        <taxon>Alveolata</taxon>
        <taxon>Perkinsozoa</taxon>
        <taxon>Perkinsea</taxon>
        <taxon>Perkinsida</taxon>
        <taxon>Perkinsidae</taxon>
        <taxon>Perkinsus</taxon>
    </lineage>
</organism>
<sequence length="230" mass="25580">MHWIISSAISWALAAGAGYGAYLVYTNSGKTPSDNNATEATEAKPSRPAKSKKAKAKKNTVKDVQEEHAKPSKQQKQKKTKAKTGKHGDAIEDPNAPLPPKEEEPLPERVEIAPPTQELSDSEAEEDWEAVEKKQRERKAAEPEMYPDSPVAAAGTEDTAFYTVAARRHKRAKDAQMIADERKAAKNRRKREKQKEAKAQEDALQKARLEAYRAQQRAAGVRYSTNKKAF</sequence>